<feature type="transmembrane region" description="Helical" evidence="1">
    <location>
        <begin position="35"/>
        <end position="55"/>
    </location>
</feature>
<keyword evidence="1" id="KW-1133">Transmembrane helix</keyword>
<evidence type="ECO:0008006" key="4">
    <source>
        <dbReference type="Google" id="ProtNLM"/>
    </source>
</evidence>
<dbReference type="EMBL" id="JBHTHR010001067">
    <property type="protein sequence ID" value="MFD0803707.1"/>
    <property type="molecule type" value="Genomic_DNA"/>
</dbReference>
<accession>A0ABW3BJY1</accession>
<keyword evidence="3" id="KW-1185">Reference proteome</keyword>
<protein>
    <recommendedName>
        <fullName evidence="4">MFS transporter</fullName>
    </recommendedName>
</protein>
<evidence type="ECO:0000313" key="2">
    <source>
        <dbReference type="EMBL" id="MFD0803707.1"/>
    </source>
</evidence>
<sequence>QGPRPRTAAYSSSPARSAALLDAVQHAAARGLQTYAGIGAALAALAAALAGAVLARTEPRATHERRPRIPS</sequence>
<organism evidence="2 3">
    <name type="scientific">Streptomonospora algeriensis</name>
    <dbReference type="NCBI Taxonomy" id="995084"/>
    <lineage>
        <taxon>Bacteria</taxon>
        <taxon>Bacillati</taxon>
        <taxon>Actinomycetota</taxon>
        <taxon>Actinomycetes</taxon>
        <taxon>Streptosporangiales</taxon>
        <taxon>Nocardiopsidaceae</taxon>
        <taxon>Streptomonospora</taxon>
    </lineage>
</organism>
<proteinExistence type="predicted"/>
<reference evidence="3" key="1">
    <citation type="journal article" date="2019" name="Int. J. Syst. Evol. Microbiol.">
        <title>The Global Catalogue of Microorganisms (GCM) 10K type strain sequencing project: providing services to taxonomists for standard genome sequencing and annotation.</title>
        <authorList>
            <consortium name="The Broad Institute Genomics Platform"/>
            <consortium name="The Broad Institute Genome Sequencing Center for Infectious Disease"/>
            <person name="Wu L."/>
            <person name="Ma J."/>
        </authorList>
    </citation>
    <scope>NUCLEOTIDE SEQUENCE [LARGE SCALE GENOMIC DNA]</scope>
    <source>
        <strain evidence="3">CCUG 63369</strain>
    </source>
</reference>
<feature type="non-terminal residue" evidence="2">
    <location>
        <position position="1"/>
    </location>
</feature>
<evidence type="ECO:0000256" key="1">
    <source>
        <dbReference type="SAM" id="Phobius"/>
    </source>
</evidence>
<keyword evidence="1" id="KW-0472">Membrane</keyword>
<name>A0ABW3BJY1_9ACTN</name>
<comment type="caution">
    <text evidence="2">The sequence shown here is derived from an EMBL/GenBank/DDBJ whole genome shotgun (WGS) entry which is preliminary data.</text>
</comment>
<dbReference type="Proteomes" id="UP001596956">
    <property type="component" value="Unassembled WGS sequence"/>
</dbReference>
<gene>
    <name evidence="2" type="ORF">ACFQZU_20640</name>
</gene>
<evidence type="ECO:0000313" key="3">
    <source>
        <dbReference type="Proteomes" id="UP001596956"/>
    </source>
</evidence>
<keyword evidence="1" id="KW-0812">Transmembrane</keyword>